<dbReference type="SUPFAM" id="SSF52540">
    <property type="entry name" value="P-loop containing nucleoside triphosphate hydrolases"/>
    <property type="match status" value="1"/>
</dbReference>
<dbReference type="STRING" id="195064.SAMN05421721_10898"/>
<dbReference type="PANTHER" id="PTHR42927:SF1">
    <property type="entry name" value="HELICASE SUPERFAMILY 1 AND 2 DOMAIN-CONTAINING PROTEIN"/>
    <property type="match status" value="1"/>
</dbReference>
<dbReference type="InterPro" id="IPR014001">
    <property type="entry name" value="Helicase_ATP-bd"/>
</dbReference>
<dbReference type="AlphaFoldDB" id="A0A1I4RMH0"/>
<dbReference type="OrthoDB" id="9758243at2"/>
<dbReference type="Pfam" id="PF18766">
    <property type="entry name" value="SWI2_SNF2"/>
    <property type="match status" value="1"/>
</dbReference>
<accession>A0A1I4RMH0</accession>
<dbReference type="Gene3D" id="3.40.50.300">
    <property type="entry name" value="P-loop containing nucleotide triphosphate hydrolases"/>
    <property type="match status" value="2"/>
</dbReference>
<gene>
    <name evidence="2" type="ORF">SAMN05421721_10898</name>
</gene>
<dbReference type="InterPro" id="IPR027417">
    <property type="entry name" value="P-loop_NTPase"/>
</dbReference>
<dbReference type="EMBL" id="FOUO01000008">
    <property type="protein sequence ID" value="SFM53389.1"/>
    <property type="molecule type" value="Genomic_DNA"/>
</dbReference>
<dbReference type="RefSeq" id="WP_090485454.1">
    <property type="nucleotide sequence ID" value="NZ_FOUO01000008.1"/>
</dbReference>
<dbReference type="GO" id="GO:0003677">
    <property type="term" value="F:DNA binding"/>
    <property type="evidence" value="ECO:0007669"/>
    <property type="project" value="UniProtKB-KW"/>
</dbReference>
<dbReference type="Pfam" id="PF04313">
    <property type="entry name" value="HSDR_N"/>
    <property type="match status" value="1"/>
</dbReference>
<dbReference type="InterPro" id="IPR040980">
    <property type="entry name" value="SWI2_SNF2"/>
</dbReference>
<dbReference type="Pfam" id="PF22679">
    <property type="entry name" value="T1R_D3-like"/>
    <property type="match status" value="1"/>
</dbReference>
<reference evidence="2 3" key="1">
    <citation type="submission" date="2016-10" db="EMBL/GenBank/DDBJ databases">
        <authorList>
            <person name="de Groot N.N."/>
        </authorList>
    </citation>
    <scope>NUCLEOTIDE SEQUENCE [LARGE SCALE GENOMIC DNA]</scope>
    <source>
        <strain evidence="2 3">DSM 4180</strain>
    </source>
</reference>
<dbReference type="CDD" id="cd22332">
    <property type="entry name" value="HsdR_N"/>
    <property type="match status" value="1"/>
</dbReference>
<dbReference type="Gene3D" id="3.90.1570.50">
    <property type="match status" value="1"/>
</dbReference>
<dbReference type="GO" id="GO:0009307">
    <property type="term" value="P:DNA restriction-modification system"/>
    <property type="evidence" value="ECO:0007669"/>
    <property type="project" value="UniProtKB-KW"/>
</dbReference>
<dbReference type="PANTHER" id="PTHR42927">
    <property type="entry name" value="HELICASE SUPERFAMILY 1 AND 2 DOMAIN-CONTAINING PROTEIN"/>
    <property type="match status" value="1"/>
</dbReference>
<keyword evidence="3" id="KW-1185">Reference proteome</keyword>
<evidence type="ECO:0000259" key="1">
    <source>
        <dbReference type="PROSITE" id="PS51192"/>
    </source>
</evidence>
<dbReference type="InterPro" id="IPR055180">
    <property type="entry name" value="HsdR_RecA-like_helicase_dom_2"/>
</dbReference>
<sequence>MHQEIYFEQAMEQSLIDHGGYEQGDPQGFDSARALFPDEVIAFVSASQPERWQSLVKLHGDQAGEVLLGALVKELASKHALHVLRHGFKCFGKTFRLAYFAPNTGMNPQAAAAYGHNRLRVTRQLHFSERHPKKSLDVVLSVNGLPVVTLELKNPMTGQTVDDAIRQYKNDRDPAEPIFRFKERALVHFAVDPDQAFMATRLNGSKTVFLPFNRGHNHGAGNPPAAEGGYRTSYLWEQVLTRDSLMDILARFLHLEVSETQVTTQKGVKRHRKEALIFPRYHQLDAVRKLVASARAQGPGHNYLVQHSAGSGKSNSIAWLAHRLASLHDGDDHKVFDTVVVITDRRVLDQQLQNTIYQFEHKQGVVQKIDDNSQQLAQALASGVPIIISTIQKFPFISHAMDTLAKKGEAVELYTAGKRFAVIVDEAHSSQSGETAMELRKVLNRDGIESAIAEEFLDVEEEDLSEEARRGLFKEMLKRPRQPNISFFAFTATPKFKTQAVFNEPGESGQPPFHLYSMRQAIEEGFIMDVLENYTTYKTYYGLIKSIEDDPQVPRRKAAKALARFMSLHPHNIAQKVEVIVEHFRHNTRHRIGGRAKAMVVTASRLHAVRYKQAFDQYIREKAKEDTRYQGIRSLVAFSGSVVDPDFPDHSYTEVGMNEGIRETELPERFASEHYQVLLVAEKYQTGFDQPLLHTLYVDKRLSGIQAVQTLSRLNRTAPGKEDTFVLDFVNEPGEIFKAFKPYYEVTPAGEPSDPHQLYDLQHRLEEHQVFTMDEVNAFAGIWYKNRNEPTAADHRKINTILDRAVERYRALDDDHQDQFKGQLASFRNLYAFLAQIIPYQDSSLEKLYSYARFLLHKLPRRADDTVFELEDEVSLKYYRLQKISEGAIDLGVGEAQPLYGPTEVGTGRAEDDEVELSTLIGKLNERFGTEFTPADQLFFDQIAESAVENDTLREAARANTRDNFAYVFNRMLESLFIERMDGNEEIFGRLMNDDDFRRVAGEHLMHEVYDRLQPRGDITPASVKQGGA</sequence>
<dbReference type="InterPro" id="IPR007409">
    <property type="entry name" value="Restrct_endonuc_type1_HsdR_N"/>
</dbReference>
<dbReference type="SMART" id="SM00487">
    <property type="entry name" value="DEXDc"/>
    <property type="match status" value="1"/>
</dbReference>
<evidence type="ECO:0000313" key="3">
    <source>
        <dbReference type="Proteomes" id="UP000199556"/>
    </source>
</evidence>
<dbReference type="GO" id="GO:0005524">
    <property type="term" value="F:ATP binding"/>
    <property type="evidence" value="ECO:0007669"/>
    <property type="project" value="UniProtKB-KW"/>
</dbReference>
<organism evidence="2 3">
    <name type="scientific">Ectothiorhodospira mobilis</name>
    <dbReference type="NCBI Taxonomy" id="195064"/>
    <lineage>
        <taxon>Bacteria</taxon>
        <taxon>Pseudomonadati</taxon>
        <taxon>Pseudomonadota</taxon>
        <taxon>Gammaproteobacteria</taxon>
        <taxon>Chromatiales</taxon>
        <taxon>Ectothiorhodospiraceae</taxon>
        <taxon>Ectothiorhodospira</taxon>
    </lineage>
</organism>
<proteinExistence type="predicted"/>
<name>A0A1I4RMH0_ECTMO</name>
<dbReference type="PROSITE" id="PS51192">
    <property type="entry name" value="HELICASE_ATP_BIND_1"/>
    <property type="match status" value="1"/>
</dbReference>
<feature type="domain" description="Helicase ATP-binding" evidence="1">
    <location>
        <begin position="294"/>
        <end position="512"/>
    </location>
</feature>
<dbReference type="GO" id="GO:0009035">
    <property type="term" value="F:type I site-specific deoxyribonuclease activity"/>
    <property type="evidence" value="ECO:0007669"/>
    <property type="project" value="UniProtKB-EC"/>
</dbReference>
<dbReference type="Proteomes" id="UP000199556">
    <property type="component" value="Unassembled WGS sequence"/>
</dbReference>
<protein>
    <submittedName>
        <fullName evidence="2">Type I restriction enzyme, R subunit</fullName>
    </submittedName>
</protein>
<evidence type="ECO:0000313" key="2">
    <source>
        <dbReference type="EMBL" id="SFM53389.1"/>
    </source>
</evidence>